<accession>A0A850HDF2</accession>
<protein>
    <submittedName>
        <fullName evidence="4">S9 family peptidase</fullName>
    </submittedName>
</protein>
<keyword evidence="5" id="KW-1185">Reference proteome</keyword>
<dbReference type="PANTHER" id="PTHR42776">
    <property type="entry name" value="SERINE PEPTIDASE S9 FAMILY MEMBER"/>
    <property type="match status" value="1"/>
</dbReference>
<evidence type="ECO:0000256" key="1">
    <source>
        <dbReference type="ARBA" id="ARBA00022801"/>
    </source>
</evidence>
<dbReference type="PANTHER" id="PTHR42776:SF27">
    <property type="entry name" value="DIPEPTIDYL PEPTIDASE FAMILY MEMBER 6"/>
    <property type="match status" value="1"/>
</dbReference>
<dbReference type="InterPro" id="IPR029058">
    <property type="entry name" value="AB_hydrolase_fold"/>
</dbReference>
<keyword evidence="1" id="KW-0378">Hydrolase</keyword>
<feature type="domain" description="Peptidase S9 prolyl oligopeptidase catalytic" evidence="3">
    <location>
        <begin position="466"/>
        <end position="663"/>
    </location>
</feature>
<dbReference type="GO" id="GO:0004252">
    <property type="term" value="F:serine-type endopeptidase activity"/>
    <property type="evidence" value="ECO:0007669"/>
    <property type="project" value="TreeGrafter"/>
</dbReference>
<evidence type="ECO:0000313" key="4">
    <source>
        <dbReference type="EMBL" id="NVE94758.1"/>
    </source>
</evidence>
<dbReference type="Pfam" id="PF00326">
    <property type="entry name" value="Peptidase_S9"/>
    <property type="match status" value="1"/>
</dbReference>
<dbReference type="RefSeq" id="WP_176273001.1">
    <property type="nucleotide sequence ID" value="NZ_JABWTA010000001.1"/>
</dbReference>
<reference evidence="4 5" key="1">
    <citation type="submission" date="2020-06" db="EMBL/GenBank/DDBJ databases">
        <title>Altererythrobacter lutimaris sp. nov., a marine bacterium isolated from a tidal flat.</title>
        <authorList>
            <person name="Kim D."/>
            <person name="Yoo Y."/>
            <person name="Kim J.-J."/>
        </authorList>
    </citation>
    <scope>NUCLEOTIDE SEQUENCE [LARGE SCALE GENOMIC DNA]</scope>
    <source>
        <strain evidence="4 5">JGD-16</strain>
    </source>
</reference>
<dbReference type="AlphaFoldDB" id="A0A850HDF2"/>
<feature type="chain" id="PRO_5032421582" evidence="2">
    <location>
        <begin position="31"/>
        <end position="670"/>
    </location>
</feature>
<name>A0A850HDF2_9SPHN</name>
<feature type="signal peptide" evidence="2">
    <location>
        <begin position="1"/>
        <end position="30"/>
    </location>
</feature>
<dbReference type="InterPro" id="IPR001375">
    <property type="entry name" value="Peptidase_S9_cat"/>
</dbReference>
<dbReference type="SUPFAM" id="SSF53474">
    <property type="entry name" value="alpha/beta-Hydrolases"/>
    <property type="match status" value="1"/>
</dbReference>
<dbReference type="Proteomes" id="UP000546031">
    <property type="component" value="Unassembled WGS sequence"/>
</dbReference>
<dbReference type="GO" id="GO:0006508">
    <property type="term" value="P:proteolysis"/>
    <property type="evidence" value="ECO:0007669"/>
    <property type="project" value="InterPro"/>
</dbReference>
<dbReference type="Gene3D" id="3.40.50.1820">
    <property type="entry name" value="alpha/beta hydrolase"/>
    <property type="match status" value="1"/>
</dbReference>
<comment type="caution">
    <text evidence="4">The sequence shown here is derived from an EMBL/GenBank/DDBJ whole genome shotgun (WGS) entry which is preliminary data.</text>
</comment>
<evidence type="ECO:0000259" key="3">
    <source>
        <dbReference type="Pfam" id="PF00326"/>
    </source>
</evidence>
<evidence type="ECO:0000313" key="5">
    <source>
        <dbReference type="Proteomes" id="UP000546031"/>
    </source>
</evidence>
<keyword evidence="2" id="KW-0732">Signal</keyword>
<evidence type="ECO:0000256" key="2">
    <source>
        <dbReference type="SAM" id="SignalP"/>
    </source>
</evidence>
<proteinExistence type="predicted"/>
<sequence>MNSLKAPLIAAMVGVSALGLTMAPASPAGAQQAAEPIPVDVWSLRSVVNAVQVSPDGKHVLVHKLESKEGEYLMEIYSTDDMTKPLRRLNADPMEIIQARWVSDNYIFGTAWDVVRKRVTRPEEDIRSYKAFAYSLESNKFAELPGNFGLVNTLPNEPDTILIGSGNAIPDPTGVDPFAAFRPRAYYRFNLERGSRQLVIKGNEKHPTIQFDNDGNPRISTRINPTSNVLEVYHRMPGESSWGDPIPALAMDFDDQANLYRVLSGIHGVQGFSEDNPAMGYVIENRNGEDKAALWEFNFETSEWGEKIVQAEEGDIMGIITHTVPGNEKLVGAMYPGARYEVAWLDEEHAALHAAFLQQIPYAHQVSITSRSRDGNTMIVRNVGPRDPGSFWLVKDGRMAKLGSRNPLLNPEQLPDVEYIRYTARDGLEIPAYIVKPKGEGPFPLVVQHNGGPHVNNVVLFDDWSMMLANAGYMVLRPQNRISTGWGQKHFDAGYGEHGLAMQDDKDDGVKYLIDQGLVDPDRVAFFGWSYGGYAALVAAAREDNLYQCTIAGAAVADAEKQYKGRRDPNAPKALDEWSQRRGMIGINPINEVDKVNIPVLMIHPDDDRRVMYYHYEDYKKAFEKAGKEGQFVTIEGADHFSNTHMFTHKQQVNTKILDYLKNDCGPGGL</sequence>
<dbReference type="EMBL" id="JABWTA010000001">
    <property type="protein sequence ID" value="NVE94758.1"/>
    <property type="molecule type" value="Genomic_DNA"/>
</dbReference>
<organism evidence="4 5">
    <name type="scientific">Altererythrobacter lutimaris</name>
    <dbReference type="NCBI Taxonomy" id="2743979"/>
    <lineage>
        <taxon>Bacteria</taxon>
        <taxon>Pseudomonadati</taxon>
        <taxon>Pseudomonadota</taxon>
        <taxon>Alphaproteobacteria</taxon>
        <taxon>Sphingomonadales</taxon>
        <taxon>Erythrobacteraceae</taxon>
        <taxon>Altererythrobacter</taxon>
    </lineage>
</organism>
<gene>
    <name evidence="4" type="ORF">HUO12_07580</name>
</gene>